<keyword evidence="13" id="KW-1185">Reference proteome</keyword>
<comment type="caution">
    <text evidence="12">The sequence shown here is derived from an EMBL/GenBank/DDBJ whole genome shotgun (WGS) entry which is preliminary data.</text>
</comment>
<evidence type="ECO:0000256" key="4">
    <source>
        <dbReference type="ARBA" id="ARBA00022741"/>
    </source>
</evidence>
<feature type="domain" description="ABC transmembrane type-1" evidence="11">
    <location>
        <begin position="803"/>
        <end position="1101"/>
    </location>
</feature>
<dbReference type="PANTHER" id="PTHR24223">
    <property type="entry name" value="ATP-BINDING CASSETTE SUB-FAMILY C"/>
    <property type="match status" value="1"/>
</dbReference>
<organism evidence="12 13">
    <name type="scientific">Eumeta variegata</name>
    <name type="common">Bagworm moth</name>
    <name type="synonym">Eumeta japonica</name>
    <dbReference type="NCBI Taxonomy" id="151549"/>
    <lineage>
        <taxon>Eukaryota</taxon>
        <taxon>Metazoa</taxon>
        <taxon>Ecdysozoa</taxon>
        <taxon>Arthropoda</taxon>
        <taxon>Hexapoda</taxon>
        <taxon>Insecta</taxon>
        <taxon>Pterygota</taxon>
        <taxon>Neoptera</taxon>
        <taxon>Endopterygota</taxon>
        <taxon>Lepidoptera</taxon>
        <taxon>Glossata</taxon>
        <taxon>Ditrysia</taxon>
        <taxon>Tineoidea</taxon>
        <taxon>Psychidae</taxon>
        <taxon>Oiketicinae</taxon>
        <taxon>Eumeta</taxon>
    </lineage>
</organism>
<keyword evidence="2" id="KW-0813">Transport</keyword>
<evidence type="ECO:0000259" key="10">
    <source>
        <dbReference type="PROSITE" id="PS50893"/>
    </source>
</evidence>
<comment type="subcellular location">
    <subcellularLocation>
        <location evidence="1">Membrane</location>
        <topology evidence="1">Multi-pass membrane protein</topology>
    </subcellularLocation>
</comment>
<feature type="transmembrane region" description="Helical" evidence="9">
    <location>
        <begin position="100"/>
        <end position="123"/>
    </location>
</feature>
<dbReference type="InterPro" id="IPR050173">
    <property type="entry name" value="ABC_transporter_C-like"/>
</dbReference>
<dbReference type="CDD" id="cd18579">
    <property type="entry name" value="ABC_6TM_ABCC_D1"/>
    <property type="match status" value="1"/>
</dbReference>
<dbReference type="SMART" id="SM00382">
    <property type="entry name" value="AAA"/>
    <property type="match status" value="2"/>
</dbReference>
<feature type="transmembrane region" description="Helical" evidence="9">
    <location>
        <begin position="236"/>
        <end position="257"/>
    </location>
</feature>
<dbReference type="GO" id="GO:0016020">
    <property type="term" value="C:membrane"/>
    <property type="evidence" value="ECO:0007669"/>
    <property type="project" value="UniProtKB-SubCell"/>
</dbReference>
<evidence type="ECO:0000256" key="5">
    <source>
        <dbReference type="ARBA" id="ARBA00022840"/>
    </source>
</evidence>
<feature type="domain" description="ABC transporter" evidence="10">
    <location>
        <begin position="513"/>
        <end position="736"/>
    </location>
</feature>
<keyword evidence="5" id="KW-0067">ATP-binding</keyword>
<dbReference type="SUPFAM" id="SSF52540">
    <property type="entry name" value="P-loop containing nucleoside triphosphate hydrolases"/>
    <property type="match status" value="2"/>
</dbReference>
<dbReference type="FunFam" id="3.40.50.300:FF:000482">
    <property type="entry name" value="Multidrug resistance-associated protein member 4"/>
    <property type="match status" value="1"/>
</dbReference>
<dbReference type="Pfam" id="PF00005">
    <property type="entry name" value="ABC_tran"/>
    <property type="match status" value="2"/>
</dbReference>
<evidence type="ECO:0000256" key="3">
    <source>
        <dbReference type="ARBA" id="ARBA00022692"/>
    </source>
</evidence>
<dbReference type="InterPro" id="IPR017871">
    <property type="entry name" value="ABC_transporter-like_CS"/>
</dbReference>
<dbReference type="CDD" id="cd03250">
    <property type="entry name" value="ABCC_MRP_domain1"/>
    <property type="match status" value="1"/>
</dbReference>
<dbReference type="Gene3D" id="3.40.50.300">
    <property type="entry name" value="P-loop containing nucleotide triphosphate hydrolases"/>
    <property type="match status" value="2"/>
</dbReference>
<gene>
    <name evidence="12" type="primary">l(2)03659</name>
    <name evidence="12" type="ORF">EVAR_31697_1</name>
</gene>
<feature type="transmembrane region" description="Helical" evidence="9">
    <location>
        <begin position="213"/>
        <end position="230"/>
    </location>
</feature>
<evidence type="ECO:0000256" key="1">
    <source>
        <dbReference type="ARBA" id="ARBA00004141"/>
    </source>
</evidence>
<keyword evidence="4" id="KW-0547">Nucleotide-binding</keyword>
<dbReference type="CDD" id="cd03244">
    <property type="entry name" value="ABCC_MRP_domain2"/>
    <property type="match status" value="1"/>
</dbReference>
<feature type="transmembrane region" description="Helical" evidence="9">
    <location>
        <begin position="143"/>
        <end position="165"/>
    </location>
</feature>
<dbReference type="GO" id="GO:0005524">
    <property type="term" value="F:ATP binding"/>
    <property type="evidence" value="ECO:0007669"/>
    <property type="project" value="UniProtKB-KW"/>
</dbReference>
<dbReference type="PANTHER" id="PTHR24223:SF415">
    <property type="entry name" value="FI20190P1"/>
    <property type="match status" value="1"/>
</dbReference>
<dbReference type="GO" id="GO:0140359">
    <property type="term" value="F:ABC-type transporter activity"/>
    <property type="evidence" value="ECO:0007669"/>
    <property type="project" value="InterPro"/>
</dbReference>
<feature type="transmembrane region" description="Helical" evidence="9">
    <location>
        <begin position="959"/>
        <end position="977"/>
    </location>
</feature>
<dbReference type="InterPro" id="IPR011527">
    <property type="entry name" value="ABC1_TM_dom"/>
</dbReference>
<dbReference type="EMBL" id="BGZK01000408">
    <property type="protein sequence ID" value="GBP41934.1"/>
    <property type="molecule type" value="Genomic_DNA"/>
</dbReference>
<evidence type="ECO:0000256" key="7">
    <source>
        <dbReference type="ARBA" id="ARBA00023136"/>
    </source>
</evidence>
<dbReference type="STRING" id="151549.A0A4C1VVK3"/>
<feature type="transmembrane region" description="Helical" evidence="9">
    <location>
        <begin position="800"/>
        <end position="823"/>
    </location>
</feature>
<sequence>MNGKGTDATMDPKGNSLPKEKKKKKPPGFIARLFHAWLWPLFYKGNKRDLNEEDLYPPRKIYLSEKVGERLEEAWFKETVKAKEKGRKPSLWNAMMKTFFWSYVPGGILVFIQAALRMVQPLLFQQLLLFWTHDSQMERLEAIYYAIGMLAVIFFAAFTQHHLMLINQQFGMKVRVAVGSLMYRKILRLSISATGDTTAGKLVNLMSNDVARFDYAFMFLNHLWVLPLQLAVVSYLMYLVTGFAALIGIVAIIIICFPIQGESIKQADDVYTPHDSEENRCQAQAAFAVGFRPVSESSGGPLFPLLPPSARSPSLDIQEASNAMVTCRGLRVSMGGSDHLLLMVRLVVIKMYAWEIPFENVVKMARQNELVAIKKSSYVRGVFLGFMMFTERSALFITILAYVLFGNMVDATVIYPTQQYLGMVQANIAIQLPLAIAFLSELFVAIKRIQEFLAMGEREDLAVTPEKIQNGIRIKEHLTPAALGTDGVLNRGFDKSEEAETSRRLSKLTDYPIELKDVSAAWNDEPEGFKLKNVTMRVPKGKLCAVIGAVGSGKSSLLQVLLKELALTSGSMNVKGKISYASQEAWLFPATVRENILFGLPYDANKYKQVCKVCALAKDFNQFPFGDQSFVGERGVSLSGGQRARINLARAIYRDADIYLLDDPLSAVDANVGRQLFEGCILDHLKGKTRILVTHQIHFLKAADYIVVLHDGSIENMGTYDELANSAKDFTLLLKTLQEGLEGDTEDGKKNPRLLRGMSVKSVEEENTFEAQKLDPEERAKGHLKWDIIYSYFAATRSCFSLFLAFSAILLTQACATAIDYWISFWSNQASEYIDELEGEEPDPSLDTQVGILTTGQFLIIHGSMIAALILMVNVRIIAFVRMCIRASAELHGRMFHNILRALMRFFDTNSSGRILNRFSKDMGAVDEQLPRGTLEAVQIYLSLISVLTLNAIALPWTLIPTFFVLVVFLLLLKVYLKAAQSIKRLEGTTKSPVFAMLNSTMTGVATIRSAESQNRLIQNFDECQNLHTSAFVGYIGGGAAFGFTLDTVCVVYLACVIAIFLFIDFDGVMPIGNVGLAVSQSLALTMMLQFGARTTADVIGQMTAVERVVEYSRLEEEENLSEGPITPGDKWPSDGVITFHNVFLKYGPNDLPVLKDLNMRIESGWKVGIVGRTGAGKTSLISALFRFAFIEGTIKIDGLDTNRVSKQLLRSRISIIPQEPVLFSATVRYNLDPFNTYSDGELWQAIEQVELKDAIPALDFKVSEGGNNFSVGQRQLVCLARAILRSNKILVMDEATANVDPQTDALIQRTIRRELSECTVLTIAHRLHTVMDSDRVLVMDAGRAVEFAHPHLLLRRPDSLLSAMVRETGENMAAQLHQTAKEAYDSKHTSL</sequence>
<dbReference type="Proteomes" id="UP000299102">
    <property type="component" value="Unassembled WGS sequence"/>
</dbReference>
<feature type="transmembrane region" description="Helical" evidence="9">
    <location>
        <begin position="1040"/>
        <end position="1064"/>
    </location>
</feature>
<dbReference type="FunFam" id="1.20.1560.10:FF:000014">
    <property type="entry name" value="Multidrug resistance-associated protein member 4"/>
    <property type="match status" value="1"/>
</dbReference>
<dbReference type="Pfam" id="PF00664">
    <property type="entry name" value="ABC_membrane"/>
    <property type="match status" value="2"/>
</dbReference>
<evidence type="ECO:0000256" key="2">
    <source>
        <dbReference type="ARBA" id="ARBA00022448"/>
    </source>
</evidence>
<dbReference type="InterPro" id="IPR003593">
    <property type="entry name" value="AAA+_ATPase"/>
</dbReference>
<dbReference type="InterPro" id="IPR036640">
    <property type="entry name" value="ABC1_TM_sf"/>
</dbReference>
<dbReference type="InterPro" id="IPR044746">
    <property type="entry name" value="ABCC_6TM_D1"/>
</dbReference>
<feature type="domain" description="ABC transporter" evidence="10">
    <location>
        <begin position="1138"/>
        <end position="1367"/>
    </location>
</feature>
<dbReference type="PROSITE" id="PS50929">
    <property type="entry name" value="ABC_TM1F"/>
    <property type="match status" value="2"/>
</dbReference>
<keyword evidence="3 9" id="KW-0812">Transmembrane</keyword>
<feature type="domain" description="ABC transmembrane type-1" evidence="11">
    <location>
        <begin position="106"/>
        <end position="257"/>
    </location>
</feature>
<dbReference type="PROSITE" id="PS50893">
    <property type="entry name" value="ABC_TRANSPORTER_2"/>
    <property type="match status" value="2"/>
</dbReference>
<dbReference type="InterPro" id="IPR003439">
    <property type="entry name" value="ABC_transporter-like_ATP-bd"/>
</dbReference>
<dbReference type="GO" id="GO:0016887">
    <property type="term" value="F:ATP hydrolysis activity"/>
    <property type="evidence" value="ECO:0007669"/>
    <property type="project" value="InterPro"/>
</dbReference>
<dbReference type="PROSITE" id="PS00211">
    <property type="entry name" value="ABC_TRANSPORTER_1"/>
    <property type="match status" value="2"/>
</dbReference>
<keyword evidence="6 9" id="KW-1133">Transmembrane helix</keyword>
<evidence type="ECO:0000313" key="13">
    <source>
        <dbReference type="Proteomes" id="UP000299102"/>
    </source>
</evidence>
<dbReference type="InterPro" id="IPR044726">
    <property type="entry name" value="ABCC_6TM_D2"/>
</dbReference>
<dbReference type="FunFam" id="3.40.50.300:FF:000163">
    <property type="entry name" value="Multidrug resistance-associated protein member 4"/>
    <property type="match status" value="1"/>
</dbReference>
<dbReference type="CDD" id="cd18580">
    <property type="entry name" value="ABC_6TM_ABCC_D2"/>
    <property type="match status" value="1"/>
</dbReference>
<proteinExistence type="predicted"/>
<dbReference type="Gene3D" id="1.20.1560.10">
    <property type="entry name" value="ABC transporter type 1, transmembrane domain"/>
    <property type="match status" value="3"/>
</dbReference>
<evidence type="ECO:0000256" key="9">
    <source>
        <dbReference type="SAM" id="Phobius"/>
    </source>
</evidence>
<evidence type="ECO:0000256" key="8">
    <source>
        <dbReference type="SAM" id="MobiDB-lite"/>
    </source>
</evidence>
<dbReference type="InterPro" id="IPR027417">
    <property type="entry name" value="P-loop_NTPase"/>
</dbReference>
<feature type="region of interest" description="Disordered" evidence="8">
    <location>
        <begin position="1"/>
        <end position="25"/>
    </location>
</feature>
<feature type="transmembrane region" description="Helical" evidence="9">
    <location>
        <begin position="425"/>
        <end position="446"/>
    </location>
</feature>
<name>A0A4C1VVK3_EUMVA</name>
<keyword evidence="7 9" id="KW-0472">Membrane</keyword>
<feature type="transmembrane region" description="Helical" evidence="9">
    <location>
        <begin position="382"/>
        <end position="405"/>
    </location>
</feature>
<accession>A0A4C1VVK3</accession>
<feature type="transmembrane region" description="Helical" evidence="9">
    <location>
        <begin position="1070"/>
        <end position="1093"/>
    </location>
</feature>
<evidence type="ECO:0000259" key="11">
    <source>
        <dbReference type="PROSITE" id="PS50929"/>
    </source>
</evidence>
<evidence type="ECO:0000313" key="12">
    <source>
        <dbReference type="EMBL" id="GBP41934.1"/>
    </source>
</evidence>
<dbReference type="OrthoDB" id="6500128at2759"/>
<evidence type="ECO:0000256" key="6">
    <source>
        <dbReference type="ARBA" id="ARBA00022989"/>
    </source>
</evidence>
<feature type="transmembrane region" description="Helical" evidence="9">
    <location>
        <begin position="859"/>
        <end position="885"/>
    </location>
</feature>
<dbReference type="SUPFAM" id="SSF90123">
    <property type="entry name" value="ABC transporter transmembrane region"/>
    <property type="match status" value="2"/>
</dbReference>
<reference evidence="12 13" key="1">
    <citation type="journal article" date="2019" name="Commun. Biol.">
        <title>The bagworm genome reveals a unique fibroin gene that provides high tensile strength.</title>
        <authorList>
            <person name="Kono N."/>
            <person name="Nakamura H."/>
            <person name="Ohtoshi R."/>
            <person name="Tomita M."/>
            <person name="Numata K."/>
            <person name="Arakawa K."/>
        </authorList>
    </citation>
    <scope>NUCLEOTIDE SEQUENCE [LARGE SCALE GENOMIC DNA]</scope>
</reference>
<protein>
    <submittedName>
        <fullName evidence="12">Probable multidrug resistance-associated protein lethal(2)03659</fullName>
    </submittedName>
</protein>